<protein>
    <submittedName>
        <fullName evidence="2">Uncharacterized protein</fullName>
    </submittedName>
</protein>
<dbReference type="EMBL" id="HBUF01642451">
    <property type="protein sequence ID" value="CAG6785228.1"/>
    <property type="molecule type" value="Transcribed_RNA"/>
</dbReference>
<feature type="transmembrane region" description="Helical" evidence="1">
    <location>
        <begin position="34"/>
        <end position="52"/>
    </location>
</feature>
<accession>A0A8D9BHC9</accession>
<evidence type="ECO:0000256" key="1">
    <source>
        <dbReference type="SAM" id="Phobius"/>
    </source>
</evidence>
<feature type="transmembrane region" description="Helical" evidence="1">
    <location>
        <begin position="58"/>
        <end position="79"/>
    </location>
</feature>
<evidence type="ECO:0000313" key="2">
    <source>
        <dbReference type="EMBL" id="CAG6785228.1"/>
    </source>
</evidence>
<name>A0A8D9BHC9_9HEMI</name>
<organism evidence="2">
    <name type="scientific">Cacopsylla melanoneura</name>
    <dbReference type="NCBI Taxonomy" id="428564"/>
    <lineage>
        <taxon>Eukaryota</taxon>
        <taxon>Metazoa</taxon>
        <taxon>Ecdysozoa</taxon>
        <taxon>Arthropoda</taxon>
        <taxon>Hexapoda</taxon>
        <taxon>Insecta</taxon>
        <taxon>Pterygota</taxon>
        <taxon>Neoptera</taxon>
        <taxon>Paraneoptera</taxon>
        <taxon>Hemiptera</taxon>
        <taxon>Sternorrhyncha</taxon>
        <taxon>Psylloidea</taxon>
        <taxon>Psyllidae</taxon>
        <taxon>Psyllinae</taxon>
        <taxon>Cacopsylla</taxon>
    </lineage>
</organism>
<dbReference type="AlphaFoldDB" id="A0A8D9BHC9"/>
<reference evidence="2" key="1">
    <citation type="submission" date="2021-05" db="EMBL/GenBank/DDBJ databases">
        <authorList>
            <person name="Alioto T."/>
            <person name="Alioto T."/>
            <person name="Gomez Garrido J."/>
        </authorList>
    </citation>
    <scope>NUCLEOTIDE SEQUENCE</scope>
</reference>
<sequence>MPLEIFFLTTFTLFIIFISVVPIDYFIFLTRLPLLLIVNIVYVYFLWFLPPLMPSFNFYLLILEYDFIVCYATRCLFYIHMFYGIGILHEFRTYVPYGVH</sequence>
<keyword evidence="1" id="KW-0812">Transmembrane</keyword>
<keyword evidence="1" id="KW-1133">Transmembrane helix</keyword>
<keyword evidence="1" id="KW-0472">Membrane</keyword>
<feature type="transmembrane region" description="Helical" evidence="1">
    <location>
        <begin position="6"/>
        <end position="27"/>
    </location>
</feature>
<proteinExistence type="predicted"/>